<evidence type="ECO:0000313" key="2">
    <source>
        <dbReference type="EMBL" id="ACQ70433.1"/>
    </source>
</evidence>
<dbReference type="AlphaFoldDB" id="C4KZC0"/>
<dbReference type="HOGENOM" id="CLU_2342588_0_0_9"/>
<dbReference type="OrthoDB" id="2356818at2"/>
<proteinExistence type="predicted"/>
<name>C4KZC0_EXISA</name>
<dbReference type="RefSeq" id="WP_012727552.1">
    <property type="nucleotide sequence ID" value="NC_012673.1"/>
</dbReference>
<evidence type="ECO:0008006" key="4">
    <source>
        <dbReference type="Google" id="ProtNLM"/>
    </source>
</evidence>
<dbReference type="KEGG" id="eat:EAT1b_1507"/>
<organism evidence="2 3">
    <name type="scientific">Exiguobacterium sp. (strain ATCC BAA-1283 / AT1b)</name>
    <dbReference type="NCBI Taxonomy" id="360911"/>
    <lineage>
        <taxon>Bacteria</taxon>
        <taxon>Bacillati</taxon>
        <taxon>Bacillota</taxon>
        <taxon>Bacilli</taxon>
        <taxon>Bacillales</taxon>
        <taxon>Bacillales Family XII. Incertae Sedis</taxon>
        <taxon>Exiguobacterium</taxon>
    </lineage>
</organism>
<dbReference type="PROSITE" id="PS51257">
    <property type="entry name" value="PROKAR_LIPOPROTEIN"/>
    <property type="match status" value="1"/>
</dbReference>
<dbReference type="STRING" id="360911.EAT1b_1507"/>
<feature type="signal peptide" evidence="1">
    <location>
        <begin position="1"/>
        <end position="19"/>
    </location>
</feature>
<sequence>MIRILMLTVLMSWTVILSACSHVDGKSVIEDRQGNTLWIAPSNQDPEEQYALQEVTLTSSTVVDGKPNHLDTLHVGDVITIEYAETDSSIAESITHE</sequence>
<keyword evidence="3" id="KW-1185">Reference proteome</keyword>
<accession>C4KZC0</accession>
<dbReference type="Proteomes" id="UP000000716">
    <property type="component" value="Chromosome"/>
</dbReference>
<protein>
    <recommendedName>
        <fullName evidence="4">DUF3221 domain-containing protein</fullName>
    </recommendedName>
</protein>
<feature type="chain" id="PRO_5002940082" description="DUF3221 domain-containing protein" evidence="1">
    <location>
        <begin position="20"/>
        <end position="97"/>
    </location>
</feature>
<reference evidence="2 3" key="1">
    <citation type="journal article" date="2011" name="J. Bacteriol.">
        <title>Complete genome sequence of the Thermophilic Bacterium Exiguobacterium sp. AT1b.</title>
        <authorList>
            <person name="Vishnivetskaya T.A."/>
            <person name="Lucas S."/>
            <person name="Copeland A."/>
            <person name="Lapidus A."/>
            <person name="Glavina Del Rio T."/>
            <person name="Dalin E."/>
            <person name="Tice H."/>
            <person name="Bruce D.C."/>
            <person name="Goodwin L.A."/>
            <person name="Pitluck S."/>
            <person name="Saunders E."/>
            <person name="Brettin T."/>
            <person name="Detter C."/>
            <person name="Han C."/>
            <person name="Larimer F."/>
            <person name="Land M.L."/>
            <person name="Hauser L.J."/>
            <person name="Kyrpides N.C."/>
            <person name="Ovchinnikova G."/>
            <person name="Kathariou S."/>
            <person name="Ramaley R.F."/>
            <person name="Rodrigues D.F."/>
            <person name="Hendrix C."/>
            <person name="Richardson P."/>
            <person name="Tiedje J.M."/>
        </authorList>
    </citation>
    <scope>NUCLEOTIDE SEQUENCE [LARGE SCALE GENOMIC DNA]</scope>
    <source>
        <strain evidence="3">ATCC BAA-1283 / AT1b</strain>
    </source>
</reference>
<keyword evidence="1" id="KW-0732">Signal</keyword>
<dbReference type="EMBL" id="CP001615">
    <property type="protein sequence ID" value="ACQ70433.1"/>
    <property type="molecule type" value="Genomic_DNA"/>
</dbReference>
<evidence type="ECO:0000313" key="3">
    <source>
        <dbReference type="Proteomes" id="UP000000716"/>
    </source>
</evidence>
<evidence type="ECO:0000256" key="1">
    <source>
        <dbReference type="SAM" id="SignalP"/>
    </source>
</evidence>
<gene>
    <name evidence="2" type="ordered locus">EAT1b_1507</name>
</gene>